<feature type="region of interest" description="Disordered" evidence="2">
    <location>
        <begin position="269"/>
        <end position="310"/>
    </location>
</feature>
<feature type="compositionally biased region" description="Basic and acidic residues" evidence="2">
    <location>
        <begin position="120"/>
        <end position="151"/>
    </location>
</feature>
<dbReference type="InterPro" id="IPR045148">
    <property type="entry name" value="TCRG1-like"/>
</dbReference>
<sequence length="310" mass="34512">MIARVSIPNNLSRSAQTMIQPMTGVAGLQSVGSAGFQTSIANSLGSMSSGSSAQVTVIKDVCTSTNSSIETSVWQRPPELCNRPDVDLLVAIPPDSSEQSHEPAENGKEGSGADDDGEEPATKKTRQDKNADYLEKEGNAKEEPEPVEEKPIDSAAQAELQAQQERNKIPLEVRLRNSAFEAFTKERIEIERAERRKRSKEAKVEYKNLLVEADLHGKSSFTSFTKKYGKDPRFEALKKSEIVKNISRLHQGTLGSPWESCIEEDNLEEEQQMKYGQKTDSLEEQKVPRQGRQNENSVKDGCRSRMNERL</sequence>
<evidence type="ECO:0000313" key="5">
    <source>
        <dbReference type="WBParaSite" id="jg18085"/>
    </source>
</evidence>
<evidence type="ECO:0000313" key="4">
    <source>
        <dbReference type="Proteomes" id="UP000887574"/>
    </source>
</evidence>
<organism evidence="4 5">
    <name type="scientific">Ditylenchus dipsaci</name>
    <dbReference type="NCBI Taxonomy" id="166011"/>
    <lineage>
        <taxon>Eukaryota</taxon>
        <taxon>Metazoa</taxon>
        <taxon>Ecdysozoa</taxon>
        <taxon>Nematoda</taxon>
        <taxon>Chromadorea</taxon>
        <taxon>Rhabditida</taxon>
        <taxon>Tylenchina</taxon>
        <taxon>Tylenchomorpha</taxon>
        <taxon>Sphaerularioidea</taxon>
        <taxon>Anguinidae</taxon>
        <taxon>Anguininae</taxon>
        <taxon>Ditylenchus</taxon>
    </lineage>
</organism>
<dbReference type="WBParaSite" id="jg18085">
    <property type="protein sequence ID" value="jg18085"/>
    <property type="gene ID" value="jg18085"/>
</dbReference>
<keyword evidence="4" id="KW-1185">Reference proteome</keyword>
<feature type="compositionally biased region" description="Basic and acidic residues" evidence="2">
    <location>
        <begin position="98"/>
        <end position="108"/>
    </location>
</feature>
<dbReference type="PANTHER" id="PTHR15377">
    <property type="entry name" value="TRANSCRIPTION ELONGATION REGULATOR 1"/>
    <property type="match status" value="1"/>
</dbReference>
<protein>
    <submittedName>
        <fullName evidence="5">FF domain-containing protein</fullName>
    </submittedName>
</protein>
<reference evidence="5" key="1">
    <citation type="submission" date="2022-11" db="UniProtKB">
        <authorList>
            <consortium name="WormBaseParasite"/>
        </authorList>
    </citation>
    <scope>IDENTIFICATION</scope>
</reference>
<dbReference type="PANTHER" id="PTHR15377:SF3">
    <property type="entry name" value="WW DOMAIN-CONTAINING PROTEIN"/>
    <property type="match status" value="1"/>
</dbReference>
<name>A0A915DC53_9BILA</name>
<proteinExistence type="predicted"/>
<dbReference type="Gene3D" id="1.10.10.440">
    <property type="entry name" value="FF domain"/>
    <property type="match status" value="1"/>
</dbReference>
<keyword evidence="1" id="KW-0677">Repeat</keyword>
<accession>A0A915DC53</accession>
<feature type="region of interest" description="Disordered" evidence="2">
    <location>
        <begin position="93"/>
        <end position="151"/>
    </location>
</feature>
<feature type="domain" description="FF" evidence="3">
    <location>
        <begin position="201"/>
        <end position="240"/>
    </location>
</feature>
<dbReference type="AlphaFoldDB" id="A0A915DC53"/>
<dbReference type="GO" id="GO:0003712">
    <property type="term" value="F:transcription coregulator activity"/>
    <property type="evidence" value="ECO:0007669"/>
    <property type="project" value="TreeGrafter"/>
</dbReference>
<dbReference type="Proteomes" id="UP000887574">
    <property type="component" value="Unplaced"/>
</dbReference>
<evidence type="ECO:0000259" key="3">
    <source>
        <dbReference type="Pfam" id="PF01846"/>
    </source>
</evidence>
<dbReference type="InterPro" id="IPR002713">
    <property type="entry name" value="FF_domain"/>
</dbReference>
<evidence type="ECO:0000256" key="1">
    <source>
        <dbReference type="ARBA" id="ARBA00022737"/>
    </source>
</evidence>
<feature type="compositionally biased region" description="Basic and acidic residues" evidence="2">
    <location>
        <begin position="297"/>
        <end position="310"/>
    </location>
</feature>
<dbReference type="SUPFAM" id="SSF81698">
    <property type="entry name" value="FF domain"/>
    <property type="match status" value="1"/>
</dbReference>
<dbReference type="InterPro" id="IPR036517">
    <property type="entry name" value="FF_domain_sf"/>
</dbReference>
<dbReference type="Pfam" id="PF01846">
    <property type="entry name" value="FF"/>
    <property type="match status" value="1"/>
</dbReference>
<dbReference type="GO" id="GO:0005634">
    <property type="term" value="C:nucleus"/>
    <property type="evidence" value="ECO:0007669"/>
    <property type="project" value="TreeGrafter"/>
</dbReference>
<dbReference type="GO" id="GO:0070063">
    <property type="term" value="F:RNA polymerase binding"/>
    <property type="evidence" value="ECO:0007669"/>
    <property type="project" value="InterPro"/>
</dbReference>
<evidence type="ECO:0000256" key="2">
    <source>
        <dbReference type="SAM" id="MobiDB-lite"/>
    </source>
</evidence>